<sequence length="266" mass="30809">MLNELISVVIPCYNDGAFLHEAIASIRRQDYPNYEIIVVNDGSTDAATLKVLDEVVAPDVQVLHKENGRMASARNHGIRHAKGKIIAALDSDDYFGDTFFKKAMAILDAKKEIGVVTSYIQLFGAEKLVSKPRGGTDVNFLFGNQCPACAIYRRECWEDIGGFDEAMKLGYEDWEFYIRVTRQGWKIEVIPERLLFYRQTKKSTYRNDTRPNVVELVDYIVNKHQDWYLDMIKQLIVRREVIYTESRISYQNIFKMLKNRLLGKYK</sequence>
<dbReference type="InterPro" id="IPR001173">
    <property type="entry name" value="Glyco_trans_2-like"/>
</dbReference>
<evidence type="ECO:0000259" key="1">
    <source>
        <dbReference type="Pfam" id="PF00535"/>
    </source>
</evidence>
<dbReference type="STRING" id="104663.SAMN04488121_102525"/>
<reference evidence="2 3" key="1">
    <citation type="submission" date="2016-10" db="EMBL/GenBank/DDBJ databases">
        <authorList>
            <person name="de Groot N.N."/>
        </authorList>
    </citation>
    <scope>NUCLEOTIDE SEQUENCE [LARGE SCALE GENOMIC DNA]</scope>
    <source>
        <strain evidence="2 3">DSM 527</strain>
    </source>
</reference>
<dbReference type="EMBL" id="FNBN01000002">
    <property type="protein sequence ID" value="SDF63953.1"/>
    <property type="molecule type" value="Genomic_DNA"/>
</dbReference>
<evidence type="ECO:0000313" key="2">
    <source>
        <dbReference type="EMBL" id="SDF63953.1"/>
    </source>
</evidence>
<evidence type="ECO:0000313" key="3">
    <source>
        <dbReference type="Proteomes" id="UP000199045"/>
    </source>
</evidence>
<dbReference type="Pfam" id="PF00535">
    <property type="entry name" value="Glycos_transf_2"/>
    <property type="match status" value="1"/>
</dbReference>
<dbReference type="SUPFAM" id="SSF53448">
    <property type="entry name" value="Nucleotide-diphospho-sugar transferases"/>
    <property type="match status" value="1"/>
</dbReference>
<name>A0A1G7MQ98_CHIFI</name>
<gene>
    <name evidence="2" type="ORF">SAMN04488121_102525</name>
</gene>
<proteinExistence type="predicted"/>
<organism evidence="2 3">
    <name type="scientific">Chitinophaga filiformis</name>
    <name type="common">Myxococcus filiformis</name>
    <name type="synonym">Flexibacter filiformis</name>
    <dbReference type="NCBI Taxonomy" id="104663"/>
    <lineage>
        <taxon>Bacteria</taxon>
        <taxon>Pseudomonadati</taxon>
        <taxon>Bacteroidota</taxon>
        <taxon>Chitinophagia</taxon>
        <taxon>Chitinophagales</taxon>
        <taxon>Chitinophagaceae</taxon>
        <taxon>Chitinophaga</taxon>
    </lineage>
</organism>
<dbReference type="RefSeq" id="WP_089830956.1">
    <property type="nucleotide sequence ID" value="NZ_FNBN01000002.1"/>
</dbReference>
<dbReference type="Gene3D" id="3.90.550.10">
    <property type="entry name" value="Spore Coat Polysaccharide Biosynthesis Protein SpsA, Chain A"/>
    <property type="match status" value="1"/>
</dbReference>
<dbReference type="OrthoDB" id="6638511at2"/>
<dbReference type="InterPro" id="IPR050834">
    <property type="entry name" value="Glycosyltransf_2"/>
</dbReference>
<protein>
    <recommendedName>
        <fullName evidence="1">Glycosyltransferase 2-like domain-containing protein</fullName>
    </recommendedName>
</protein>
<dbReference type="CDD" id="cd00761">
    <property type="entry name" value="Glyco_tranf_GTA_type"/>
    <property type="match status" value="1"/>
</dbReference>
<accession>A0A1G7MQ98</accession>
<dbReference type="PANTHER" id="PTHR43685">
    <property type="entry name" value="GLYCOSYLTRANSFERASE"/>
    <property type="match status" value="1"/>
</dbReference>
<dbReference type="InterPro" id="IPR029044">
    <property type="entry name" value="Nucleotide-diphossugar_trans"/>
</dbReference>
<dbReference type="AlphaFoldDB" id="A0A1G7MQ98"/>
<dbReference type="PANTHER" id="PTHR43685:SF2">
    <property type="entry name" value="GLYCOSYLTRANSFERASE 2-LIKE DOMAIN-CONTAINING PROTEIN"/>
    <property type="match status" value="1"/>
</dbReference>
<feature type="domain" description="Glycosyltransferase 2-like" evidence="1">
    <location>
        <begin position="7"/>
        <end position="155"/>
    </location>
</feature>
<dbReference type="Proteomes" id="UP000199045">
    <property type="component" value="Unassembled WGS sequence"/>
</dbReference>